<keyword evidence="3 10" id="KW-0436">Ligase</keyword>
<keyword evidence="4" id="KW-0479">Metal-binding</keyword>
<keyword evidence="6 10" id="KW-0067">ATP-binding</keyword>
<dbReference type="Pfam" id="PF02875">
    <property type="entry name" value="Mur_ligase_C"/>
    <property type="match status" value="1"/>
</dbReference>
<keyword evidence="5 10" id="KW-0547">Nucleotide-binding</keyword>
<protein>
    <recommendedName>
        <fullName evidence="2">tetrahydrofolate synthase</fullName>
        <ecNumber evidence="2">6.3.2.17</ecNumber>
    </recommendedName>
    <alternativeName>
        <fullName evidence="8">Tetrahydrofolylpolyglutamate synthase</fullName>
    </alternativeName>
</protein>
<evidence type="ECO:0000256" key="4">
    <source>
        <dbReference type="ARBA" id="ARBA00022723"/>
    </source>
</evidence>
<dbReference type="PIRSF" id="PIRSF001563">
    <property type="entry name" value="Folylpolyglu_synth"/>
    <property type="match status" value="1"/>
</dbReference>
<dbReference type="PANTHER" id="PTHR11136:SF0">
    <property type="entry name" value="DIHYDROFOLATE SYNTHETASE-RELATED"/>
    <property type="match status" value="1"/>
</dbReference>
<dbReference type="InterPro" id="IPR013221">
    <property type="entry name" value="Mur_ligase_cen"/>
</dbReference>
<evidence type="ECO:0000256" key="5">
    <source>
        <dbReference type="ARBA" id="ARBA00022741"/>
    </source>
</evidence>
<name>A0ABS4KUE9_9CLOT</name>
<evidence type="ECO:0000256" key="6">
    <source>
        <dbReference type="ARBA" id="ARBA00022840"/>
    </source>
</evidence>
<feature type="domain" description="Mur ligase C-terminal" evidence="11">
    <location>
        <begin position="311"/>
        <end position="430"/>
    </location>
</feature>
<dbReference type="EC" id="6.3.2.17" evidence="2"/>
<dbReference type="SUPFAM" id="SSF53244">
    <property type="entry name" value="MurD-like peptide ligases, peptide-binding domain"/>
    <property type="match status" value="1"/>
</dbReference>
<accession>A0ABS4KUE9</accession>
<dbReference type="InterPro" id="IPR036615">
    <property type="entry name" value="Mur_ligase_C_dom_sf"/>
</dbReference>
<sequence length="450" mass="50561">MNYEESLNYIQSTAKFGTNLGLERVEKILEFLGNQHKKIKTIHAAGTNGKGSIVSMTARILQENGYKVGMYTSPHLEVFEERIQINGENISKEDLAYCVTEVSKAVDKVLDAGYDNPTEFEIETAAMFYYFYIKKVDFAVVEVGLGGRLDATNAMPGFDKKSGGGVMLSIIASISYDHMHILGDTLEKIAYEKAGIIKNGIPVVLYPQKPEAEKVIEDICRKRNSKLIKVEEDSVKIIGCKRIDKNSENFCQHIEVSVKNDIYDVELSLLGKHQLLNCATALFAIDELKSMGVDIKKEKTIYALSRVKWIGRLEVLNRKPIVVIDGAHNIDGIEKLKYNVQHYFKYRKLILVLGILADKEVHKMADCIVPISDRVICVTPNSDRAETAAELSKIVSEYNPNCEYFESYEEAYKKALSCASEDDIILISGSLYMIGDMRKIINMMGEKIMA</sequence>
<dbReference type="NCBIfam" id="TIGR01499">
    <property type="entry name" value="folC"/>
    <property type="match status" value="1"/>
</dbReference>
<evidence type="ECO:0000256" key="9">
    <source>
        <dbReference type="ARBA" id="ARBA00047493"/>
    </source>
</evidence>
<dbReference type="SUPFAM" id="SSF53623">
    <property type="entry name" value="MurD-like peptide ligases, catalytic domain"/>
    <property type="match status" value="1"/>
</dbReference>
<dbReference type="GO" id="GO:0004326">
    <property type="term" value="F:tetrahydrofolylpolyglutamate synthase activity"/>
    <property type="evidence" value="ECO:0007669"/>
    <property type="project" value="UniProtKB-EC"/>
</dbReference>
<evidence type="ECO:0000256" key="3">
    <source>
        <dbReference type="ARBA" id="ARBA00022598"/>
    </source>
</evidence>
<keyword evidence="14" id="KW-1185">Reference proteome</keyword>
<dbReference type="Gene3D" id="3.40.1190.10">
    <property type="entry name" value="Mur-like, catalytic domain"/>
    <property type="match status" value="1"/>
</dbReference>
<evidence type="ECO:0000256" key="7">
    <source>
        <dbReference type="ARBA" id="ARBA00022842"/>
    </source>
</evidence>
<reference evidence="13 14" key="1">
    <citation type="submission" date="2021-03" db="EMBL/GenBank/DDBJ databases">
        <title>Genomic Encyclopedia of Type Strains, Phase IV (KMG-IV): sequencing the most valuable type-strain genomes for metagenomic binning, comparative biology and taxonomic classification.</title>
        <authorList>
            <person name="Goeker M."/>
        </authorList>
    </citation>
    <scope>NUCLEOTIDE SEQUENCE [LARGE SCALE GENOMIC DNA]</scope>
    <source>
        <strain evidence="13 14">DSM 28783</strain>
    </source>
</reference>
<evidence type="ECO:0000313" key="13">
    <source>
        <dbReference type="EMBL" id="MBP2033668.1"/>
    </source>
</evidence>
<dbReference type="InterPro" id="IPR036565">
    <property type="entry name" value="Mur-like_cat_sf"/>
</dbReference>
<evidence type="ECO:0000256" key="1">
    <source>
        <dbReference type="ARBA" id="ARBA00008276"/>
    </source>
</evidence>
<comment type="caution">
    <text evidence="13">The sequence shown here is derived from an EMBL/GenBank/DDBJ whole genome shotgun (WGS) entry which is preliminary data.</text>
</comment>
<keyword evidence="7" id="KW-0460">Magnesium</keyword>
<dbReference type="InterPro" id="IPR004101">
    <property type="entry name" value="Mur_ligase_C"/>
</dbReference>
<dbReference type="Proteomes" id="UP001519307">
    <property type="component" value="Unassembled WGS sequence"/>
</dbReference>
<dbReference type="Gene3D" id="3.90.190.20">
    <property type="entry name" value="Mur ligase, C-terminal domain"/>
    <property type="match status" value="1"/>
</dbReference>
<evidence type="ECO:0000256" key="2">
    <source>
        <dbReference type="ARBA" id="ARBA00013025"/>
    </source>
</evidence>
<proteinExistence type="inferred from homology"/>
<evidence type="ECO:0000256" key="8">
    <source>
        <dbReference type="ARBA" id="ARBA00030592"/>
    </source>
</evidence>
<evidence type="ECO:0000313" key="14">
    <source>
        <dbReference type="Proteomes" id="UP001519307"/>
    </source>
</evidence>
<evidence type="ECO:0000256" key="10">
    <source>
        <dbReference type="PIRNR" id="PIRNR001563"/>
    </source>
</evidence>
<gene>
    <name evidence="13" type="ORF">J2Z42_002375</name>
</gene>
<evidence type="ECO:0000259" key="11">
    <source>
        <dbReference type="Pfam" id="PF02875"/>
    </source>
</evidence>
<evidence type="ECO:0000259" key="12">
    <source>
        <dbReference type="Pfam" id="PF08245"/>
    </source>
</evidence>
<dbReference type="Pfam" id="PF08245">
    <property type="entry name" value="Mur_ligase_M"/>
    <property type="match status" value="1"/>
</dbReference>
<dbReference type="PANTHER" id="PTHR11136">
    <property type="entry name" value="FOLYLPOLYGLUTAMATE SYNTHASE-RELATED"/>
    <property type="match status" value="1"/>
</dbReference>
<dbReference type="RefSeq" id="WP_209702933.1">
    <property type="nucleotide sequence ID" value="NZ_JAGGLM010000018.1"/>
</dbReference>
<dbReference type="GO" id="GO:0008841">
    <property type="term" value="F:dihydrofolate synthase activity"/>
    <property type="evidence" value="ECO:0007669"/>
    <property type="project" value="UniProtKB-EC"/>
</dbReference>
<organism evidence="13 14">
    <name type="scientific">Clostridium algifaecis</name>
    <dbReference type="NCBI Taxonomy" id="1472040"/>
    <lineage>
        <taxon>Bacteria</taxon>
        <taxon>Bacillati</taxon>
        <taxon>Bacillota</taxon>
        <taxon>Clostridia</taxon>
        <taxon>Eubacteriales</taxon>
        <taxon>Clostridiaceae</taxon>
        <taxon>Clostridium</taxon>
    </lineage>
</organism>
<feature type="domain" description="Mur ligase central" evidence="12">
    <location>
        <begin position="45"/>
        <end position="284"/>
    </location>
</feature>
<comment type="catalytic activity">
    <reaction evidence="9">
        <text>(6S)-5,6,7,8-tetrahydrofolyl-(gamma-L-Glu)(n) + L-glutamate + ATP = (6S)-5,6,7,8-tetrahydrofolyl-(gamma-L-Glu)(n+1) + ADP + phosphate + H(+)</text>
        <dbReference type="Rhea" id="RHEA:10580"/>
        <dbReference type="Rhea" id="RHEA-COMP:14738"/>
        <dbReference type="Rhea" id="RHEA-COMP:14740"/>
        <dbReference type="ChEBI" id="CHEBI:15378"/>
        <dbReference type="ChEBI" id="CHEBI:29985"/>
        <dbReference type="ChEBI" id="CHEBI:30616"/>
        <dbReference type="ChEBI" id="CHEBI:43474"/>
        <dbReference type="ChEBI" id="CHEBI:141005"/>
        <dbReference type="ChEBI" id="CHEBI:456216"/>
        <dbReference type="EC" id="6.3.2.17"/>
    </reaction>
</comment>
<dbReference type="InterPro" id="IPR001645">
    <property type="entry name" value="Folylpolyglutamate_synth"/>
</dbReference>
<dbReference type="EMBL" id="JAGGLM010000018">
    <property type="protein sequence ID" value="MBP2033668.1"/>
    <property type="molecule type" value="Genomic_DNA"/>
</dbReference>
<comment type="similarity">
    <text evidence="1 10">Belongs to the folylpolyglutamate synthase family.</text>
</comment>